<dbReference type="InterPro" id="IPR012338">
    <property type="entry name" value="Beta-lactam/transpept-like"/>
</dbReference>
<evidence type="ECO:0000259" key="1">
    <source>
        <dbReference type="Pfam" id="PF00905"/>
    </source>
</evidence>
<feature type="domain" description="Penicillin-binding protein transpeptidase" evidence="1">
    <location>
        <begin position="140"/>
        <end position="275"/>
    </location>
</feature>
<evidence type="ECO:0000313" key="3">
    <source>
        <dbReference type="Proteomes" id="UP000536604"/>
    </source>
</evidence>
<dbReference type="Proteomes" id="UP000536604">
    <property type="component" value="Unassembled WGS sequence"/>
</dbReference>
<gene>
    <name evidence="2" type="ORF">FHS13_002703</name>
</gene>
<accession>A0A841IU14</accession>
<evidence type="ECO:0000313" key="2">
    <source>
        <dbReference type="EMBL" id="MBB6120746.1"/>
    </source>
</evidence>
<comment type="caution">
    <text evidence="2">The sequence shown here is derived from an EMBL/GenBank/DDBJ whole genome shotgun (WGS) entry which is preliminary data.</text>
</comment>
<keyword evidence="3" id="KW-1185">Reference proteome</keyword>
<sequence>MLFDTEDLRGRAGEVLRGGAALVCAAALAGCADPGGTGSADGTAETVVSRGDVSATERADLEPVFSEAGVTGAFVLHDTRAHTSTVVNPQEASERAVPAATFEIPAALIGLEAGGFGSVDAILAAGPENAGAFTEPNGPAFQEAVRRVGHEQMAAWVDRFDYGSRDIGGADAGDSFWLEGPLEVSAVEQTEFLSALTRSALPVDREHQAAVREAALMEEGEGYALHGKTGGDGADAPGWWVGWVDSEAGLYTFALRLDAQEGAGAEAAVPLGRQLLVELEVLPPEASGG</sequence>
<proteinExistence type="predicted"/>
<dbReference type="EC" id="3.5.2.6" evidence="2"/>
<dbReference type="EMBL" id="JACHJO010000007">
    <property type="protein sequence ID" value="MBB6120746.1"/>
    <property type="molecule type" value="Genomic_DNA"/>
</dbReference>
<dbReference type="InterPro" id="IPR001460">
    <property type="entry name" value="PCN-bd_Tpept"/>
</dbReference>
<dbReference type="GO" id="GO:0008800">
    <property type="term" value="F:beta-lactamase activity"/>
    <property type="evidence" value="ECO:0007669"/>
    <property type="project" value="UniProtKB-EC"/>
</dbReference>
<organism evidence="2 3">
    <name type="scientific">Nocardiopsis algeriensis</name>
    <dbReference type="NCBI Taxonomy" id="1478215"/>
    <lineage>
        <taxon>Bacteria</taxon>
        <taxon>Bacillati</taxon>
        <taxon>Actinomycetota</taxon>
        <taxon>Actinomycetes</taxon>
        <taxon>Streptosporangiales</taxon>
        <taxon>Nocardiopsidaceae</taxon>
        <taxon>Nocardiopsis</taxon>
    </lineage>
</organism>
<keyword evidence="2" id="KW-0378">Hydrolase</keyword>
<dbReference type="Gene3D" id="3.40.710.10">
    <property type="entry name" value="DD-peptidase/beta-lactamase superfamily"/>
    <property type="match status" value="1"/>
</dbReference>
<dbReference type="Pfam" id="PF00905">
    <property type="entry name" value="Transpeptidase"/>
    <property type="match status" value="1"/>
</dbReference>
<protein>
    <submittedName>
        <fullName evidence="2">Beta-lactamase class D</fullName>
        <ecNumber evidence="2">3.5.2.6</ecNumber>
    </submittedName>
</protein>
<reference evidence="2 3" key="1">
    <citation type="submission" date="2020-08" db="EMBL/GenBank/DDBJ databases">
        <title>Genomic Encyclopedia of Type Strains, Phase III (KMG-III): the genomes of soil and plant-associated and newly described type strains.</title>
        <authorList>
            <person name="Whitman W."/>
        </authorList>
    </citation>
    <scope>NUCLEOTIDE SEQUENCE [LARGE SCALE GENOMIC DNA]</scope>
    <source>
        <strain evidence="2 3">CECT 8712</strain>
    </source>
</reference>
<dbReference type="SUPFAM" id="SSF56601">
    <property type="entry name" value="beta-lactamase/transpeptidase-like"/>
    <property type="match status" value="1"/>
</dbReference>
<dbReference type="AlphaFoldDB" id="A0A841IU14"/>
<dbReference type="RefSeq" id="WP_184292069.1">
    <property type="nucleotide sequence ID" value="NZ_JACHJO010000007.1"/>
</dbReference>
<name>A0A841IU14_9ACTN</name>
<dbReference type="GO" id="GO:0008658">
    <property type="term" value="F:penicillin binding"/>
    <property type="evidence" value="ECO:0007669"/>
    <property type="project" value="InterPro"/>
</dbReference>